<evidence type="ECO:0000313" key="2">
    <source>
        <dbReference type="Proteomes" id="UP001058872"/>
    </source>
</evidence>
<reference evidence="1" key="1">
    <citation type="submission" date="2018-04" db="EMBL/GenBank/DDBJ databases">
        <title>Genomes of Endosymbiotic and Endophytic Bradyrhizobium Publication status.</title>
        <authorList>
            <person name="Guha S."/>
            <person name="Jorrin B."/>
            <person name="Sarkar M."/>
            <person name="Poole P.S."/>
            <person name="DasGupta M."/>
        </authorList>
    </citation>
    <scope>NUCLEOTIDE SEQUENCE</scope>
    <source>
        <strain evidence="1">WBOS16</strain>
    </source>
</reference>
<sequence>MSERTALIVKTNGSTLGDMEGHEKAGSKCWHLDGLCPTACFQLLLLTIKAVGSCADVPVCTLECLRFLPRYYDVENPCVFRQ</sequence>
<gene>
    <name evidence="1" type="ORF">DCM83_28165</name>
</gene>
<accession>A0AAE9NDP2</accession>
<organism evidence="1 2">
    <name type="scientific">Bradyrhizobium betae</name>
    <dbReference type="NCBI Taxonomy" id="244734"/>
    <lineage>
        <taxon>Bacteria</taxon>
        <taxon>Pseudomonadati</taxon>
        <taxon>Pseudomonadota</taxon>
        <taxon>Alphaproteobacteria</taxon>
        <taxon>Hyphomicrobiales</taxon>
        <taxon>Nitrobacteraceae</taxon>
        <taxon>Bradyrhizobium</taxon>
    </lineage>
</organism>
<dbReference type="Proteomes" id="UP001058872">
    <property type="component" value="Chromosome"/>
</dbReference>
<evidence type="ECO:0000313" key="1">
    <source>
        <dbReference type="EMBL" id="UUO68711.1"/>
    </source>
</evidence>
<dbReference type="EMBL" id="CP028989">
    <property type="protein sequence ID" value="UUO68711.1"/>
    <property type="molecule type" value="Genomic_DNA"/>
</dbReference>
<dbReference type="AlphaFoldDB" id="A0AAE9NDP2"/>
<proteinExistence type="predicted"/>
<name>A0AAE9NDP2_9BRAD</name>
<protein>
    <submittedName>
        <fullName evidence="1">Uncharacterized protein</fullName>
    </submittedName>
</protein>